<comment type="caution">
    <text evidence="1">The sequence shown here is derived from an EMBL/GenBank/DDBJ whole genome shotgun (WGS) entry which is preliminary data.</text>
</comment>
<gene>
    <name evidence="1" type="ORF">IAI61_07980</name>
</gene>
<organism evidence="1 2">
    <name type="scientific">Roseomonas haemaphysalidis</name>
    <dbReference type="NCBI Taxonomy" id="2768162"/>
    <lineage>
        <taxon>Bacteria</taxon>
        <taxon>Pseudomonadati</taxon>
        <taxon>Pseudomonadota</taxon>
        <taxon>Alphaproteobacteria</taxon>
        <taxon>Acetobacterales</taxon>
        <taxon>Roseomonadaceae</taxon>
        <taxon>Roseomonas</taxon>
    </lineage>
</organism>
<evidence type="ECO:0000313" key="1">
    <source>
        <dbReference type="EMBL" id="MBO1078966.1"/>
    </source>
</evidence>
<keyword evidence="2" id="KW-1185">Reference proteome</keyword>
<name>A0ABS3KRP1_9PROT</name>
<dbReference type="EMBL" id="JACTNG010000003">
    <property type="protein sequence ID" value="MBO1078966.1"/>
    <property type="molecule type" value="Genomic_DNA"/>
</dbReference>
<dbReference type="RefSeq" id="WP_207416390.1">
    <property type="nucleotide sequence ID" value="NZ_CP061177.1"/>
</dbReference>
<accession>A0ABS3KRP1</accession>
<dbReference type="Proteomes" id="UP001518989">
    <property type="component" value="Unassembled WGS sequence"/>
</dbReference>
<evidence type="ECO:0000313" key="2">
    <source>
        <dbReference type="Proteomes" id="UP001518989"/>
    </source>
</evidence>
<sequence length="71" mass="7877">MFEIREEGPEAFSVWVAGRDRVALLRSQEAAEALMDALEDAWDDAFMQAVAEVQMEHAGDFIDPMPPAASH</sequence>
<protein>
    <submittedName>
        <fullName evidence="1">Uncharacterized protein</fullName>
    </submittedName>
</protein>
<proteinExistence type="predicted"/>
<reference evidence="1 2" key="1">
    <citation type="submission" date="2020-09" db="EMBL/GenBank/DDBJ databases">
        <title>Roseomonas.</title>
        <authorList>
            <person name="Zhu W."/>
        </authorList>
    </citation>
    <scope>NUCLEOTIDE SEQUENCE [LARGE SCALE GENOMIC DNA]</scope>
    <source>
        <strain evidence="1 2">573</strain>
    </source>
</reference>